<dbReference type="RefSeq" id="WP_146690827.1">
    <property type="nucleotide sequence ID" value="NZ_LT629750.1"/>
</dbReference>
<dbReference type="EMBL" id="LT629750">
    <property type="protein sequence ID" value="SDT60086.1"/>
    <property type="molecule type" value="Genomic_DNA"/>
</dbReference>
<sequence length="105" mass="11259">MRGMIFGAAAILMVTMAGSALAPAHAQLANNTPLTFGMSADEASQALGTQLIYVRGRPGNEMFLALPNVKGSALSDRRDGLYLQFRRGKLDGWKGDWGTNRPCCN</sequence>
<keyword evidence="1" id="KW-0732">Signal</keyword>
<feature type="chain" id="PRO_5009270274" evidence="1">
    <location>
        <begin position="23"/>
        <end position="105"/>
    </location>
</feature>
<evidence type="ECO:0000313" key="2">
    <source>
        <dbReference type="EMBL" id="SDT60086.1"/>
    </source>
</evidence>
<evidence type="ECO:0000313" key="3">
    <source>
        <dbReference type="Proteomes" id="UP000243904"/>
    </source>
</evidence>
<evidence type="ECO:0000256" key="1">
    <source>
        <dbReference type="SAM" id="SignalP"/>
    </source>
</evidence>
<reference evidence="3" key="1">
    <citation type="submission" date="2016-10" db="EMBL/GenBank/DDBJ databases">
        <authorList>
            <person name="Varghese N."/>
            <person name="Submissions S."/>
        </authorList>
    </citation>
    <scope>NUCLEOTIDE SEQUENCE [LARGE SCALE GENOMIC DNA]</scope>
    <source>
        <strain evidence="3">GAS369</strain>
    </source>
</reference>
<feature type="signal peptide" evidence="1">
    <location>
        <begin position="1"/>
        <end position="22"/>
    </location>
</feature>
<name>A0A1H2BQN3_9BRAD</name>
<dbReference type="Proteomes" id="UP000243904">
    <property type="component" value="Chromosome I"/>
</dbReference>
<gene>
    <name evidence="2" type="ORF">SAMN05444158_7402</name>
</gene>
<accession>A0A1H2BQN3</accession>
<keyword evidence="3" id="KW-1185">Reference proteome</keyword>
<protein>
    <submittedName>
        <fullName evidence="2">Uncharacterized protein</fullName>
    </submittedName>
</protein>
<proteinExistence type="predicted"/>
<organism evidence="2 3">
    <name type="scientific">Bradyrhizobium canariense</name>
    <dbReference type="NCBI Taxonomy" id="255045"/>
    <lineage>
        <taxon>Bacteria</taxon>
        <taxon>Pseudomonadati</taxon>
        <taxon>Pseudomonadota</taxon>
        <taxon>Alphaproteobacteria</taxon>
        <taxon>Hyphomicrobiales</taxon>
        <taxon>Nitrobacteraceae</taxon>
        <taxon>Bradyrhizobium</taxon>
    </lineage>
</organism>
<dbReference type="AlphaFoldDB" id="A0A1H2BQN3"/>